<dbReference type="SFLD" id="SFLDG00358">
    <property type="entry name" value="Main_(cytGST)"/>
    <property type="match status" value="1"/>
</dbReference>
<dbReference type="EMBL" id="PDLN01000001">
    <property type="protein sequence ID" value="RDW95054.1"/>
    <property type="molecule type" value="Genomic_DNA"/>
</dbReference>
<proteinExistence type="inferred from homology"/>
<dbReference type="InterPro" id="IPR040079">
    <property type="entry name" value="Glutathione_S-Trfase"/>
</dbReference>
<accession>A0A3D8T961</accession>
<dbReference type="InterPro" id="IPR010987">
    <property type="entry name" value="Glutathione-S-Trfase_C-like"/>
</dbReference>
<dbReference type="Gene3D" id="1.20.1050.10">
    <property type="match status" value="1"/>
</dbReference>
<feature type="domain" description="GST C-terminal" evidence="3">
    <location>
        <begin position="94"/>
        <end position="228"/>
    </location>
</feature>
<dbReference type="SUPFAM" id="SSF47616">
    <property type="entry name" value="GST C-terminal domain-like"/>
    <property type="match status" value="1"/>
</dbReference>
<dbReference type="Gene3D" id="3.40.30.10">
    <property type="entry name" value="Glutaredoxin"/>
    <property type="match status" value="1"/>
</dbReference>
<evidence type="ECO:0000256" key="1">
    <source>
        <dbReference type="ARBA" id="ARBA00007409"/>
    </source>
</evidence>
<dbReference type="InterPro" id="IPR004046">
    <property type="entry name" value="GST_C"/>
</dbReference>
<evidence type="ECO:0000259" key="3">
    <source>
        <dbReference type="PROSITE" id="PS50405"/>
    </source>
</evidence>
<evidence type="ECO:0000259" key="2">
    <source>
        <dbReference type="PROSITE" id="PS50404"/>
    </source>
</evidence>
<dbReference type="Pfam" id="PF14497">
    <property type="entry name" value="GST_C_3"/>
    <property type="match status" value="1"/>
</dbReference>
<comment type="caution">
    <text evidence="4">The sequence shown here is derived from an EMBL/GenBank/DDBJ whole genome shotgun (WGS) entry which is preliminary data.</text>
</comment>
<dbReference type="SUPFAM" id="SSF52833">
    <property type="entry name" value="Thioredoxin-like"/>
    <property type="match status" value="1"/>
</dbReference>
<dbReference type="PANTHER" id="PTHR44051">
    <property type="entry name" value="GLUTATHIONE S-TRANSFERASE-RELATED"/>
    <property type="match status" value="1"/>
</dbReference>
<dbReference type="PROSITE" id="PS50405">
    <property type="entry name" value="GST_CTER"/>
    <property type="match status" value="1"/>
</dbReference>
<dbReference type="OrthoDB" id="2309723at2759"/>
<dbReference type="AlphaFoldDB" id="A0A3D8T961"/>
<dbReference type="PANTHER" id="PTHR44051:SF9">
    <property type="entry name" value="GLUTATHIONE S-TRANSFERASE 1"/>
    <property type="match status" value="1"/>
</dbReference>
<protein>
    <recommendedName>
        <fullName evidence="6">Glutathione S-transferase</fullName>
    </recommendedName>
</protein>
<dbReference type="SFLD" id="SFLDS00019">
    <property type="entry name" value="Glutathione_Transferase_(cytos"/>
    <property type="match status" value="1"/>
</dbReference>
<dbReference type="Proteomes" id="UP000256328">
    <property type="component" value="Unassembled WGS sequence"/>
</dbReference>
<comment type="similarity">
    <text evidence="1">Belongs to the GST superfamily.</text>
</comment>
<dbReference type="CDD" id="cd03046">
    <property type="entry name" value="GST_N_GTT1_like"/>
    <property type="match status" value="1"/>
</dbReference>
<dbReference type="InterPro" id="IPR036282">
    <property type="entry name" value="Glutathione-S-Trfase_C_sf"/>
</dbReference>
<organism evidence="4 5">
    <name type="scientific">Coleophoma crateriformis</name>
    <dbReference type="NCBI Taxonomy" id="565419"/>
    <lineage>
        <taxon>Eukaryota</taxon>
        <taxon>Fungi</taxon>
        <taxon>Dikarya</taxon>
        <taxon>Ascomycota</taxon>
        <taxon>Pezizomycotina</taxon>
        <taxon>Leotiomycetes</taxon>
        <taxon>Helotiales</taxon>
        <taxon>Dermateaceae</taxon>
        <taxon>Coleophoma</taxon>
    </lineage>
</organism>
<sequence length="231" mass="25998">MAPEAHKPGLPTLHHMNHAQSQRVLWLLEEMGIEYNLVLHRRNEQTQRAPPELKAIHPLGKAPVLVTKDGMAIAETGAIMTYLLRTYDTEGQFASKDWLLDAQVVSFAGTSLGPSTIVILLFEMIVKLSPWPFSFITKALKAQVSKGFTDPEIQSGLAYIQSMLGDKTWFNGETLGYTDFIVSWPLDVIAQRNYADLAEYPKLRAWRGRVLERAAWKAALEKGNGYDLTIW</sequence>
<reference evidence="4 5" key="1">
    <citation type="journal article" date="2018" name="IMA Fungus">
        <title>IMA Genome-F 9: Draft genome sequence of Annulohypoxylon stygium, Aspergillus mulundensis, Berkeleyomyces basicola (syn. Thielaviopsis basicola), Ceratocystis smalleyi, two Cercospora beticola strains, Coleophoma cylindrospora, Fusarium fracticaudum, Phialophora cf. hyalina, and Morchella septimelata.</title>
        <authorList>
            <person name="Wingfield B.D."/>
            <person name="Bills G.F."/>
            <person name="Dong Y."/>
            <person name="Huang W."/>
            <person name="Nel W.J."/>
            <person name="Swalarsk-Parry B.S."/>
            <person name="Vaghefi N."/>
            <person name="Wilken P.M."/>
            <person name="An Z."/>
            <person name="de Beer Z.W."/>
            <person name="De Vos L."/>
            <person name="Chen L."/>
            <person name="Duong T.A."/>
            <person name="Gao Y."/>
            <person name="Hammerbacher A."/>
            <person name="Kikkert J.R."/>
            <person name="Li Y."/>
            <person name="Li H."/>
            <person name="Li K."/>
            <person name="Li Q."/>
            <person name="Liu X."/>
            <person name="Ma X."/>
            <person name="Naidoo K."/>
            <person name="Pethybridge S.J."/>
            <person name="Sun J."/>
            <person name="Steenkamp E.T."/>
            <person name="van der Nest M.A."/>
            <person name="van Wyk S."/>
            <person name="Wingfield M.J."/>
            <person name="Xiong C."/>
            <person name="Yue Q."/>
            <person name="Zhang X."/>
        </authorList>
    </citation>
    <scope>NUCLEOTIDE SEQUENCE [LARGE SCALE GENOMIC DNA]</scope>
    <source>
        <strain evidence="4 5">BP5796</strain>
    </source>
</reference>
<dbReference type="InterPro" id="IPR036249">
    <property type="entry name" value="Thioredoxin-like_sf"/>
</dbReference>
<evidence type="ECO:0008006" key="6">
    <source>
        <dbReference type="Google" id="ProtNLM"/>
    </source>
</evidence>
<name>A0A3D8T961_9HELO</name>
<dbReference type="InterPro" id="IPR004045">
    <property type="entry name" value="Glutathione_S-Trfase_N"/>
</dbReference>
<gene>
    <name evidence="4" type="ORF">BP5796_00817</name>
</gene>
<dbReference type="Pfam" id="PF13409">
    <property type="entry name" value="GST_N_2"/>
    <property type="match status" value="1"/>
</dbReference>
<evidence type="ECO:0000313" key="4">
    <source>
        <dbReference type="EMBL" id="RDW95054.1"/>
    </source>
</evidence>
<dbReference type="PROSITE" id="PS50404">
    <property type="entry name" value="GST_NTER"/>
    <property type="match status" value="1"/>
</dbReference>
<keyword evidence="5" id="KW-1185">Reference proteome</keyword>
<feature type="domain" description="GST N-terminal" evidence="2">
    <location>
        <begin position="8"/>
        <end position="91"/>
    </location>
</feature>
<evidence type="ECO:0000313" key="5">
    <source>
        <dbReference type="Proteomes" id="UP000256328"/>
    </source>
</evidence>